<dbReference type="Pfam" id="PF05635">
    <property type="entry name" value="23S_rRNA_IVP"/>
    <property type="match status" value="1"/>
</dbReference>
<evidence type="ECO:0000313" key="2">
    <source>
        <dbReference type="Proteomes" id="UP001597546"/>
    </source>
</evidence>
<dbReference type="InterPro" id="IPR012657">
    <property type="entry name" value="23S_rRNA-intervening_sequence"/>
</dbReference>
<gene>
    <name evidence="1" type="ORF">ACFSSE_15595</name>
</gene>
<sequence>MLNLSHKKLEVFKESKLLCKEIYLICKLLPAEEKYNLSQQLKRAAISVCSNLAEGSSRKSLVERKRYYEMSRGSIVEIDTQIELAILLKFITEPDILQLTSHVISTFKMLTGMINKE</sequence>
<evidence type="ECO:0000313" key="1">
    <source>
        <dbReference type="EMBL" id="MFD2733132.1"/>
    </source>
</evidence>
<dbReference type="InterPro" id="IPR036583">
    <property type="entry name" value="23S_rRNA_IVS_sf"/>
</dbReference>
<name>A0ABW5TV40_9SPHI</name>
<dbReference type="PANTHER" id="PTHR38471">
    <property type="entry name" value="FOUR HELIX BUNDLE PROTEIN"/>
    <property type="match status" value="1"/>
</dbReference>
<dbReference type="SUPFAM" id="SSF158446">
    <property type="entry name" value="IVS-encoded protein-like"/>
    <property type="match status" value="1"/>
</dbReference>
<dbReference type="Gene3D" id="1.20.1440.60">
    <property type="entry name" value="23S rRNA-intervening sequence"/>
    <property type="match status" value="1"/>
</dbReference>
<dbReference type="NCBIfam" id="TIGR02436">
    <property type="entry name" value="four helix bundle protein"/>
    <property type="match status" value="1"/>
</dbReference>
<dbReference type="EMBL" id="JBHULV010000052">
    <property type="protein sequence ID" value="MFD2733132.1"/>
    <property type="molecule type" value="Genomic_DNA"/>
</dbReference>
<dbReference type="PANTHER" id="PTHR38471:SF2">
    <property type="entry name" value="FOUR HELIX BUNDLE PROTEIN"/>
    <property type="match status" value="1"/>
</dbReference>
<protein>
    <submittedName>
        <fullName evidence="1">Four helix bundle protein</fullName>
    </submittedName>
</protein>
<proteinExistence type="predicted"/>
<dbReference type="CDD" id="cd16377">
    <property type="entry name" value="23S_rRNA_IVP_like"/>
    <property type="match status" value="1"/>
</dbReference>
<keyword evidence="2" id="KW-1185">Reference proteome</keyword>
<reference evidence="2" key="1">
    <citation type="journal article" date="2019" name="Int. J. Syst. Evol. Microbiol.">
        <title>The Global Catalogue of Microorganisms (GCM) 10K type strain sequencing project: providing services to taxonomists for standard genome sequencing and annotation.</title>
        <authorList>
            <consortium name="The Broad Institute Genomics Platform"/>
            <consortium name="The Broad Institute Genome Sequencing Center for Infectious Disease"/>
            <person name="Wu L."/>
            <person name="Ma J."/>
        </authorList>
    </citation>
    <scope>NUCLEOTIDE SEQUENCE [LARGE SCALE GENOMIC DNA]</scope>
    <source>
        <strain evidence="2">KCTC 42456</strain>
    </source>
</reference>
<comment type="caution">
    <text evidence="1">The sequence shown here is derived from an EMBL/GenBank/DDBJ whole genome shotgun (WGS) entry which is preliminary data.</text>
</comment>
<dbReference type="Proteomes" id="UP001597546">
    <property type="component" value="Unassembled WGS sequence"/>
</dbReference>
<accession>A0ABW5TV40</accession>
<organism evidence="1 2">
    <name type="scientific">Pedobacter alpinus</name>
    <dbReference type="NCBI Taxonomy" id="1590643"/>
    <lineage>
        <taxon>Bacteria</taxon>
        <taxon>Pseudomonadati</taxon>
        <taxon>Bacteroidota</taxon>
        <taxon>Sphingobacteriia</taxon>
        <taxon>Sphingobacteriales</taxon>
        <taxon>Sphingobacteriaceae</taxon>
        <taxon>Pedobacter</taxon>
    </lineage>
</organism>
<dbReference type="RefSeq" id="WP_379042179.1">
    <property type="nucleotide sequence ID" value="NZ_JBHSKW010000020.1"/>
</dbReference>